<dbReference type="Gene3D" id="3.40.30.10">
    <property type="entry name" value="Glutaredoxin"/>
    <property type="match status" value="1"/>
</dbReference>
<dbReference type="AlphaFoldDB" id="A0A2Z2NJK6"/>
<feature type="chain" id="PRO_5016425635" evidence="1">
    <location>
        <begin position="23"/>
        <end position="152"/>
    </location>
</feature>
<dbReference type="InterPro" id="IPR013766">
    <property type="entry name" value="Thioredoxin_domain"/>
</dbReference>
<feature type="domain" description="Thioredoxin" evidence="2">
    <location>
        <begin position="22"/>
        <end position="151"/>
    </location>
</feature>
<gene>
    <name evidence="3" type="primary">resA_1</name>
    <name evidence="3" type="ORF">IMCC3135_00625</name>
</gene>
<evidence type="ECO:0000313" key="4">
    <source>
        <dbReference type="Proteomes" id="UP000250079"/>
    </source>
</evidence>
<sequence length="152" mass="17295">MKIVKQLLGVLILFAGSHQLFAQQQLEAADFDLANYKGKIVYVDFWASWCTPCRASFPFMADIASEHKDDLAIVAINVDEKRDDAVAFLVDYETPFDIVFDHGGELAAQYEVPGMPTSYLYDREGQLIGKHVGFRKKDSDELRQWITENISR</sequence>
<evidence type="ECO:0000256" key="1">
    <source>
        <dbReference type="SAM" id="SignalP"/>
    </source>
</evidence>
<accession>A0A2Z2NJK6</accession>
<dbReference type="CDD" id="cd02966">
    <property type="entry name" value="TlpA_like_family"/>
    <property type="match status" value="1"/>
</dbReference>
<reference evidence="3 4" key="1">
    <citation type="submission" date="2016-12" db="EMBL/GenBank/DDBJ databases">
        <authorList>
            <person name="Song W.-J."/>
            <person name="Kurnit D.M."/>
        </authorList>
    </citation>
    <scope>NUCLEOTIDE SEQUENCE [LARGE SCALE GENOMIC DNA]</scope>
    <source>
        <strain evidence="3 4">IMCC3135</strain>
    </source>
</reference>
<dbReference type="PROSITE" id="PS51352">
    <property type="entry name" value="THIOREDOXIN_2"/>
    <property type="match status" value="1"/>
</dbReference>
<protein>
    <submittedName>
        <fullName evidence="3">Thiol-disulfide oxidoreductase ResA</fullName>
    </submittedName>
</protein>
<name>A0A2Z2NJK6_9GAMM</name>
<dbReference type="InterPro" id="IPR000866">
    <property type="entry name" value="AhpC/TSA"/>
</dbReference>
<keyword evidence="4" id="KW-1185">Reference proteome</keyword>
<dbReference type="PANTHER" id="PTHR42852">
    <property type="entry name" value="THIOL:DISULFIDE INTERCHANGE PROTEIN DSBE"/>
    <property type="match status" value="1"/>
</dbReference>
<organism evidence="3 4">
    <name type="scientific">Granulosicoccus antarcticus IMCC3135</name>
    <dbReference type="NCBI Taxonomy" id="1192854"/>
    <lineage>
        <taxon>Bacteria</taxon>
        <taxon>Pseudomonadati</taxon>
        <taxon>Pseudomonadota</taxon>
        <taxon>Gammaproteobacteria</taxon>
        <taxon>Chromatiales</taxon>
        <taxon>Granulosicoccaceae</taxon>
        <taxon>Granulosicoccus</taxon>
    </lineage>
</organism>
<dbReference type="EMBL" id="CP018632">
    <property type="protein sequence ID" value="ASJ70251.1"/>
    <property type="molecule type" value="Genomic_DNA"/>
</dbReference>
<dbReference type="Pfam" id="PF00578">
    <property type="entry name" value="AhpC-TSA"/>
    <property type="match status" value="1"/>
</dbReference>
<dbReference type="InterPro" id="IPR050553">
    <property type="entry name" value="Thioredoxin_ResA/DsbE_sf"/>
</dbReference>
<dbReference type="SUPFAM" id="SSF52833">
    <property type="entry name" value="Thioredoxin-like"/>
    <property type="match status" value="1"/>
</dbReference>
<dbReference type="OrthoDB" id="9788279at2"/>
<keyword evidence="1" id="KW-0732">Signal</keyword>
<dbReference type="Proteomes" id="UP000250079">
    <property type="component" value="Chromosome"/>
</dbReference>
<dbReference type="InterPro" id="IPR036249">
    <property type="entry name" value="Thioredoxin-like_sf"/>
</dbReference>
<evidence type="ECO:0000259" key="2">
    <source>
        <dbReference type="PROSITE" id="PS51352"/>
    </source>
</evidence>
<evidence type="ECO:0000313" key="3">
    <source>
        <dbReference type="EMBL" id="ASJ70251.1"/>
    </source>
</evidence>
<dbReference type="KEGG" id="gai:IMCC3135_00625"/>
<proteinExistence type="predicted"/>
<dbReference type="RefSeq" id="WP_088915809.1">
    <property type="nucleotide sequence ID" value="NZ_CP018632.1"/>
</dbReference>
<dbReference type="GO" id="GO:0016209">
    <property type="term" value="F:antioxidant activity"/>
    <property type="evidence" value="ECO:0007669"/>
    <property type="project" value="InterPro"/>
</dbReference>
<feature type="signal peptide" evidence="1">
    <location>
        <begin position="1"/>
        <end position="22"/>
    </location>
</feature>
<dbReference type="GO" id="GO:0016491">
    <property type="term" value="F:oxidoreductase activity"/>
    <property type="evidence" value="ECO:0007669"/>
    <property type="project" value="InterPro"/>
</dbReference>
<dbReference type="PANTHER" id="PTHR42852:SF18">
    <property type="entry name" value="CHROMOSOME UNDETERMINED SCAFFOLD_47, WHOLE GENOME SHOTGUN SEQUENCE"/>
    <property type="match status" value="1"/>
</dbReference>